<comment type="similarity">
    <text evidence="1">Belongs to the SfsA family.</text>
</comment>
<dbReference type="GO" id="GO:0003677">
    <property type="term" value="F:DNA binding"/>
    <property type="evidence" value="ECO:0007669"/>
    <property type="project" value="InterPro"/>
</dbReference>
<dbReference type="PANTHER" id="PTHR30545:SF2">
    <property type="entry name" value="SUGAR FERMENTATION STIMULATION PROTEIN A"/>
    <property type="match status" value="1"/>
</dbReference>
<dbReference type="NCBIfam" id="TIGR00230">
    <property type="entry name" value="sfsA"/>
    <property type="match status" value="1"/>
</dbReference>
<dbReference type="HAMAP" id="MF_00095">
    <property type="entry name" value="SfsA"/>
    <property type="match status" value="1"/>
</dbReference>
<protein>
    <recommendedName>
        <fullName evidence="1">Sugar fermentation stimulation protein homolog</fullName>
    </recommendedName>
</protein>
<dbReference type="InterPro" id="IPR040452">
    <property type="entry name" value="SfsA_C"/>
</dbReference>
<dbReference type="Proteomes" id="UP000235015">
    <property type="component" value="Unassembled WGS sequence"/>
</dbReference>
<gene>
    <name evidence="1" type="primary">sfsA</name>
    <name evidence="4" type="ORF">C0630_09530</name>
</gene>
<reference evidence="4 5" key="1">
    <citation type="submission" date="2017-11" db="EMBL/GenBank/DDBJ databases">
        <title>Genome-resolved metagenomics identifies genetic mobility, metabolic interactions, and unexpected diversity in perchlorate-reducing communities.</title>
        <authorList>
            <person name="Barnum T.P."/>
            <person name="Figueroa I.A."/>
            <person name="Carlstrom C.I."/>
            <person name="Lucas L.N."/>
            <person name="Engelbrektson A.L."/>
            <person name="Coates J.D."/>
        </authorList>
    </citation>
    <scope>NUCLEOTIDE SEQUENCE [LARGE SCALE GENOMIC DNA]</scope>
    <source>
        <strain evidence="4">BM301</strain>
    </source>
</reference>
<evidence type="ECO:0000313" key="4">
    <source>
        <dbReference type="EMBL" id="PLX61768.1"/>
    </source>
</evidence>
<feature type="domain" description="Sugar fermentation stimulation protein C-terminal" evidence="2">
    <location>
        <begin position="83"/>
        <end position="221"/>
    </location>
</feature>
<dbReference type="STRING" id="1111735.GCA_000428045_03745"/>
<dbReference type="Gene3D" id="3.40.1350.60">
    <property type="match status" value="1"/>
</dbReference>
<proteinExistence type="inferred from homology"/>
<name>A0A2N6CWW7_9GAMM</name>
<dbReference type="AlphaFoldDB" id="A0A2N6CWW7"/>
<sequence>MKLPDLLEGRLIRRYKRFLADVRLTDGSEVIAHCPNTGSMKNCAEPGSRVWLQDVNSPKRKLRYRWELVEVEGRYLACINTARANDLVREAIIAERIEALNGYSTIQSERPYGNEGSRIDLLLTEPGLPDCFVEVKNVTLRIGDGLGTFPDAVTDRGRKHLRELTAVVKGGGRGVLFFNVAHSGIQRVEPAWDIDPAYAEALVEAVEAGVEVLAYQVEFAPGQLNLRHLLPFRPGTPFLCT</sequence>
<dbReference type="EMBL" id="PKUN01000010">
    <property type="protein sequence ID" value="PLX61768.1"/>
    <property type="molecule type" value="Genomic_DNA"/>
</dbReference>
<accession>A0A2N6CWW7</accession>
<dbReference type="Gene3D" id="2.40.50.580">
    <property type="match status" value="1"/>
</dbReference>
<dbReference type="Pfam" id="PF03749">
    <property type="entry name" value="SfsA"/>
    <property type="match status" value="1"/>
</dbReference>
<dbReference type="PANTHER" id="PTHR30545">
    <property type="entry name" value="SUGAR FERMENTATION STIMULATION PROTEIN A"/>
    <property type="match status" value="1"/>
</dbReference>
<comment type="caution">
    <text evidence="4">The sequence shown here is derived from an EMBL/GenBank/DDBJ whole genome shotgun (WGS) entry which is preliminary data.</text>
</comment>
<evidence type="ECO:0000259" key="3">
    <source>
        <dbReference type="Pfam" id="PF17746"/>
    </source>
</evidence>
<evidence type="ECO:0000313" key="5">
    <source>
        <dbReference type="Proteomes" id="UP000235015"/>
    </source>
</evidence>
<dbReference type="InterPro" id="IPR005224">
    <property type="entry name" value="SfsA"/>
</dbReference>
<dbReference type="Pfam" id="PF17746">
    <property type="entry name" value="SfsA_N"/>
    <property type="match status" value="1"/>
</dbReference>
<dbReference type="CDD" id="cd22359">
    <property type="entry name" value="SfsA-like_bacterial"/>
    <property type="match status" value="1"/>
</dbReference>
<feature type="domain" description="SfsA N-terminal OB" evidence="3">
    <location>
        <begin position="12"/>
        <end position="75"/>
    </location>
</feature>
<evidence type="ECO:0000256" key="1">
    <source>
        <dbReference type="HAMAP-Rule" id="MF_00095"/>
    </source>
</evidence>
<evidence type="ECO:0000259" key="2">
    <source>
        <dbReference type="Pfam" id="PF03749"/>
    </source>
</evidence>
<dbReference type="InterPro" id="IPR041465">
    <property type="entry name" value="SfsA_N"/>
</dbReference>
<dbReference type="RefSeq" id="WP_273439095.1">
    <property type="nucleotide sequence ID" value="NZ_CAXXYC010000003.1"/>
</dbReference>
<organism evidence="4 5">
    <name type="scientific">Sedimenticola selenatireducens</name>
    <dbReference type="NCBI Taxonomy" id="191960"/>
    <lineage>
        <taxon>Bacteria</taxon>
        <taxon>Pseudomonadati</taxon>
        <taxon>Pseudomonadota</taxon>
        <taxon>Gammaproteobacteria</taxon>
        <taxon>Chromatiales</taxon>
        <taxon>Sedimenticolaceae</taxon>
        <taxon>Sedimenticola</taxon>
    </lineage>
</organism>